<evidence type="ECO:0000313" key="2">
    <source>
        <dbReference type="EMBL" id="ATB35610.1"/>
    </source>
</evidence>
<organism evidence="2 3">
    <name type="scientific">Cystobacter fuscus</name>
    <dbReference type="NCBI Taxonomy" id="43"/>
    <lineage>
        <taxon>Bacteria</taxon>
        <taxon>Pseudomonadati</taxon>
        <taxon>Myxococcota</taxon>
        <taxon>Myxococcia</taxon>
        <taxon>Myxococcales</taxon>
        <taxon>Cystobacterineae</taxon>
        <taxon>Archangiaceae</taxon>
        <taxon>Cystobacter</taxon>
    </lineage>
</organism>
<gene>
    <name evidence="2" type="ORF">CYFUS_001024</name>
</gene>
<evidence type="ECO:0000256" key="1">
    <source>
        <dbReference type="SAM" id="MobiDB-lite"/>
    </source>
</evidence>
<name>A0A250IWG8_9BACT</name>
<proteinExistence type="predicted"/>
<evidence type="ECO:0000313" key="3">
    <source>
        <dbReference type="Proteomes" id="UP000217257"/>
    </source>
</evidence>
<sequence length="89" mass="10228">MVFVGAMRANASLHRPRARPGRWPVTGRLLTRDIPPPKPEKLAQDKKLPWLSMNRTLYGKPTRVQYKELVARWSHPAGRTLDGLRRNSC</sequence>
<dbReference type="Proteomes" id="UP000217257">
    <property type="component" value="Chromosome"/>
</dbReference>
<dbReference type="AlphaFoldDB" id="A0A250IWG8"/>
<feature type="region of interest" description="Disordered" evidence="1">
    <location>
        <begin position="15"/>
        <end position="42"/>
    </location>
</feature>
<dbReference type="EMBL" id="CP022098">
    <property type="protein sequence ID" value="ATB35610.1"/>
    <property type="molecule type" value="Genomic_DNA"/>
</dbReference>
<protein>
    <submittedName>
        <fullName evidence="2">Uncharacterized protein</fullName>
    </submittedName>
</protein>
<reference evidence="2 3" key="1">
    <citation type="submission" date="2017-06" db="EMBL/GenBank/DDBJ databases">
        <title>Sequencing and comparative analysis of myxobacterial genomes.</title>
        <authorList>
            <person name="Rupp O."/>
            <person name="Goesmann A."/>
            <person name="Sogaard-Andersen L."/>
        </authorList>
    </citation>
    <scope>NUCLEOTIDE SEQUENCE [LARGE SCALE GENOMIC DNA]</scope>
    <source>
        <strain evidence="2 3">DSM 52655</strain>
    </source>
</reference>
<accession>A0A250IWG8</accession>
<dbReference type="KEGG" id="cfus:CYFUS_001024"/>